<dbReference type="InterPro" id="IPR050393">
    <property type="entry name" value="MFP_Efflux_Pump"/>
</dbReference>
<evidence type="ECO:0000256" key="2">
    <source>
        <dbReference type="ARBA" id="ARBA00022692"/>
    </source>
</evidence>
<evidence type="ECO:0000256" key="1">
    <source>
        <dbReference type="ARBA" id="ARBA00009477"/>
    </source>
</evidence>
<dbReference type="InterPro" id="IPR058625">
    <property type="entry name" value="MdtA-like_BSH"/>
</dbReference>
<name>A0AAE3CKR6_9PROT</name>
<keyword evidence="8" id="KW-1185">Reference proteome</keyword>
<keyword evidence="2" id="KW-0812">Transmembrane</keyword>
<accession>A0AAE3CKR6</accession>
<dbReference type="Proteomes" id="UP001197378">
    <property type="component" value="Unassembled WGS sequence"/>
</dbReference>
<keyword evidence="3" id="KW-1133">Transmembrane helix</keyword>
<reference evidence="7" key="1">
    <citation type="journal article" date="2021" name="ISME J.">
        <title>Genomic evolution of the class Acidithiobacillia: deep-branching Proteobacteria living in extreme acidic conditions.</title>
        <authorList>
            <person name="Moya-Beltran A."/>
            <person name="Beard S."/>
            <person name="Rojas-Villalobos C."/>
            <person name="Issotta F."/>
            <person name="Gallardo Y."/>
            <person name="Ulloa R."/>
            <person name="Giaveno A."/>
            <person name="Degli Esposti M."/>
            <person name="Johnson D.B."/>
            <person name="Quatrini R."/>
        </authorList>
    </citation>
    <scope>NUCLEOTIDE SEQUENCE</scope>
    <source>
        <strain evidence="7">VAN18-1</strain>
    </source>
</reference>
<feature type="domain" description="p-hydroxybenzoic acid efflux pump subunit AaeA-like beta-barrel" evidence="6">
    <location>
        <begin position="187"/>
        <end position="283"/>
    </location>
</feature>
<sequence>MIRRLLRVLLTLVVLLLAGWLGWRLWHAYMDRPWTRDAVVQAQIIEVNADVSGRVVDLEVADNAPVRAGQVLFRIDPRRYRLAVAKARAALAEASAQLALRQEQAARRADLPADVVSAEARTDALLAVRTAQAQLAAARARLNLAEYDLSRTLVRAPVAGTITHLRLRTGDYAQTGKPLLALVESDSYWVDAYMEQTRLAGVHVGDKARVTLLGARQSLPAIVEGIAPAIADRESHTGERLQADVRASFNWVRLPARIPVRIRLLQKPRDLPLTAGMICSVVVEKRHPT</sequence>
<dbReference type="GO" id="GO:0016020">
    <property type="term" value="C:membrane"/>
    <property type="evidence" value="ECO:0007669"/>
    <property type="project" value="InterPro"/>
</dbReference>
<comment type="similarity">
    <text evidence="1">Belongs to the membrane fusion protein (MFP) (TC 8.A.1) family.</text>
</comment>
<evidence type="ECO:0000259" key="5">
    <source>
        <dbReference type="Pfam" id="PF25917"/>
    </source>
</evidence>
<gene>
    <name evidence="7" type="ORF">HFQ13_13155</name>
</gene>
<proteinExistence type="inferred from homology"/>
<organism evidence="7 8">
    <name type="scientific">Igneacidithiobacillus copahuensis</name>
    <dbReference type="NCBI Taxonomy" id="2724909"/>
    <lineage>
        <taxon>Bacteria</taxon>
        <taxon>Pseudomonadati</taxon>
        <taxon>Pseudomonadota</taxon>
        <taxon>Acidithiobacillia</taxon>
        <taxon>Acidithiobacillales</taxon>
        <taxon>Acidithiobacillaceae</taxon>
        <taxon>Igneacidithiobacillus</taxon>
    </lineage>
</organism>
<dbReference type="InterPro" id="IPR006143">
    <property type="entry name" value="RND_pump_MFP"/>
</dbReference>
<comment type="caution">
    <text evidence="7">The sequence shown here is derived from an EMBL/GenBank/DDBJ whole genome shotgun (WGS) entry which is preliminary data.</text>
</comment>
<evidence type="ECO:0000313" key="7">
    <source>
        <dbReference type="EMBL" id="MBU2789141.1"/>
    </source>
</evidence>
<feature type="domain" description="Multidrug resistance protein MdtA-like barrel-sandwich hybrid" evidence="5">
    <location>
        <begin position="44"/>
        <end position="183"/>
    </location>
</feature>
<keyword evidence="4" id="KW-0472">Membrane</keyword>
<dbReference type="NCBIfam" id="TIGR01730">
    <property type="entry name" value="RND_mfp"/>
    <property type="match status" value="1"/>
</dbReference>
<dbReference type="Pfam" id="PF25917">
    <property type="entry name" value="BSH_RND"/>
    <property type="match status" value="1"/>
</dbReference>
<dbReference type="InterPro" id="IPR058634">
    <property type="entry name" value="AaeA-lik-b-barrel"/>
</dbReference>
<dbReference type="PANTHER" id="PTHR30367">
    <property type="entry name" value="P-HYDROXYBENZOIC ACID EFFLUX PUMP SUBUNIT AAEA-RELATED"/>
    <property type="match status" value="1"/>
</dbReference>
<dbReference type="RefSeq" id="WP_215871457.1">
    <property type="nucleotide sequence ID" value="NZ_JAAXYO010000182.1"/>
</dbReference>
<evidence type="ECO:0000256" key="4">
    <source>
        <dbReference type="ARBA" id="ARBA00023136"/>
    </source>
</evidence>
<dbReference type="SUPFAM" id="SSF111369">
    <property type="entry name" value="HlyD-like secretion proteins"/>
    <property type="match status" value="1"/>
</dbReference>
<evidence type="ECO:0000259" key="6">
    <source>
        <dbReference type="Pfam" id="PF25963"/>
    </source>
</evidence>
<dbReference type="EMBL" id="JAAXYO010000182">
    <property type="protein sequence ID" value="MBU2789141.1"/>
    <property type="molecule type" value="Genomic_DNA"/>
</dbReference>
<evidence type="ECO:0000256" key="3">
    <source>
        <dbReference type="ARBA" id="ARBA00022989"/>
    </source>
</evidence>
<dbReference type="Gene3D" id="2.40.50.100">
    <property type="match status" value="1"/>
</dbReference>
<dbReference type="PANTHER" id="PTHR30367:SF12">
    <property type="entry name" value="P-HYDROXYBENZOIC ACID EFFLUX PUMP SUBUNIT AAEA"/>
    <property type="match status" value="1"/>
</dbReference>
<evidence type="ECO:0000313" key="8">
    <source>
        <dbReference type="Proteomes" id="UP001197378"/>
    </source>
</evidence>
<dbReference type="GO" id="GO:0022857">
    <property type="term" value="F:transmembrane transporter activity"/>
    <property type="evidence" value="ECO:0007669"/>
    <property type="project" value="InterPro"/>
</dbReference>
<dbReference type="Gene3D" id="2.40.30.170">
    <property type="match status" value="1"/>
</dbReference>
<dbReference type="Pfam" id="PF25963">
    <property type="entry name" value="Beta-barrel_AAEA"/>
    <property type="match status" value="1"/>
</dbReference>
<dbReference type="AlphaFoldDB" id="A0AAE3CKR6"/>
<protein>
    <submittedName>
        <fullName evidence="7">HlyD family secretion protein</fullName>
    </submittedName>
</protein>